<keyword evidence="12" id="KW-1185">Reference proteome</keyword>
<accession>A0A8E0RMB1</accession>
<keyword evidence="4" id="KW-0677">Repeat</keyword>
<organism evidence="11 12">
    <name type="scientific">Fasciolopsis buskii</name>
    <dbReference type="NCBI Taxonomy" id="27845"/>
    <lineage>
        <taxon>Eukaryota</taxon>
        <taxon>Metazoa</taxon>
        <taxon>Spiralia</taxon>
        <taxon>Lophotrochozoa</taxon>
        <taxon>Platyhelminthes</taxon>
        <taxon>Trematoda</taxon>
        <taxon>Digenea</taxon>
        <taxon>Plagiorchiida</taxon>
        <taxon>Echinostomata</taxon>
        <taxon>Echinostomatoidea</taxon>
        <taxon>Fasciolidae</taxon>
        <taxon>Fasciolopsis</taxon>
    </lineage>
</organism>
<feature type="repeat" description="Cys-rich GLG1" evidence="8">
    <location>
        <begin position="771"/>
        <end position="839"/>
    </location>
</feature>
<name>A0A8E0RMB1_9TREM</name>
<dbReference type="Proteomes" id="UP000728185">
    <property type="component" value="Unassembled WGS sequence"/>
</dbReference>
<evidence type="ECO:0000256" key="2">
    <source>
        <dbReference type="ARBA" id="ARBA00022692"/>
    </source>
</evidence>
<dbReference type="PANTHER" id="PTHR11884:SF1">
    <property type="entry name" value="GOLGI APPARATUS PROTEIN 1"/>
    <property type="match status" value="1"/>
</dbReference>
<dbReference type="PANTHER" id="PTHR11884">
    <property type="entry name" value="SELECTIN LIGAND RELATED"/>
    <property type="match status" value="1"/>
</dbReference>
<evidence type="ECO:0000256" key="8">
    <source>
        <dbReference type="PROSITE-ProRule" id="PRU00622"/>
    </source>
</evidence>
<feature type="repeat" description="Cys-rich GLG1" evidence="8">
    <location>
        <begin position="634"/>
        <end position="694"/>
    </location>
</feature>
<keyword evidence="2 9" id="KW-0812">Transmembrane</keyword>
<dbReference type="GO" id="GO:0017134">
    <property type="term" value="F:fibroblast growth factor binding"/>
    <property type="evidence" value="ECO:0007669"/>
    <property type="project" value="TreeGrafter"/>
</dbReference>
<sequence length="1053" mass="119504">MRSVCFFALLVVVLSNPVRETEHEKVALALQDCTTDMERYRCRLSDLPRDGFNRSASESQSLIIHCLRSRLEKLELGCVKTLLHIAEEQSKDYHLDPILYSACREDRKRLCSDVESGEGRVYECLRKHMNNDQMSFECRKEIFERQLLVASDYLIDFRFSKACAVDIAEAKCIANDKSGASLSHLMLCLEAVEKPRLTSQNVLIQSRPLQPACKAELVELRRVLLEDYRLSPDLMLHCNSTIERHCAKKKRTPRTMIHCLLRVINTPVMPASRPPETCIGAVHDLIKLTDVEENVLLDPVISHVCHSVLTGKCAADRPDHGQAFECLFAHQEDPTMTALCRAHIRELYYFITRDIILDSQLIESCAVDAGKLCTLPKELWTDHSKPDPFLLTCLYNHRSEHDVPGKNLTQRLSRSCEIEVLRVVHGRAKRVAFEPRVFEVCLADLAAYCDAEEEDYVYSSNEDDDISDDEFRKQVQGQGKHRRGSSGMDCLQRHLNSLQPGCRAAVVAVSAEAEDDPNLDKLVSQACLAAEERFCSGSSNPSHLLDCLIRYKNHPEMNEPCRAAIEHIQRTALQDFEISKQFRIKCQGDAEKHCASAIPKGTAAVISCLSEKFTVYRLQAFQQTSKNSSPAPPPLSHACMEQLVLELRERSESINLDPELAEACEKDRARFCASVKSGNARVIRCLQHHRNKLSDKCHAKLFERDELAAVENRADYSLMQVCDQMIGVHCASVMAHLQDMGESDFSSTSFAHHQVFECLADAMNHPNTAPTFDPFCRRHLWDTMFLRSQDYRLDPELQISCYPDIKKYCRREAEATLQSTFERNGPVLHCLKKHFAEMKHQDQMLSAKCYQRVRLLITWENAVYHLDPVLVGACKHDLLNSCHSAISDSNLDPQNMDNSARECLLKAFQQGKLQSNQCAQEIVLAIKEGQADIHVDPVLHRACSVELNQVCKDVMPGQGRQMTCLVQIMDRSDAKDALGPICLSELRKRRQLWDHVARFQMSDDLRGLVEQVKTSRSRNILLVFLFLFLTVIFSCGLCCGRATKRVPVDVKTK</sequence>
<proteinExistence type="predicted"/>
<keyword evidence="5 9" id="KW-1133">Transmembrane helix</keyword>
<evidence type="ECO:0000256" key="4">
    <source>
        <dbReference type="ARBA" id="ARBA00022737"/>
    </source>
</evidence>
<dbReference type="AlphaFoldDB" id="A0A8E0RMB1"/>
<dbReference type="GO" id="GO:0000139">
    <property type="term" value="C:Golgi membrane"/>
    <property type="evidence" value="ECO:0007669"/>
    <property type="project" value="InterPro"/>
</dbReference>
<evidence type="ECO:0000256" key="1">
    <source>
        <dbReference type="ARBA" id="ARBA00004479"/>
    </source>
</evidence>
<reference evidence="11" key="1">
    <citation type="submission" date="2019-05" db="EMBL/GenBank/DDBJ databases">
        <title>Annotation for the trematode Fasciolopsis buski.</title>
        <authorList>
            <person name="Choi Y.-J."/>
        </authorList>
    </citation>
    <scope>NUCLEOTIDE SEQUENCE</scope>
    <source>
        <strain evidence="11">HT</strain>
        <tissue evidence="11">Whole worm</tissue>
    </source>
</reference>
<keyword evidence="7" id="KW-0325">Glycoprotein</keyword>
<keyword evidence="6 9" id="KW-0472">Membrane</keyword>
<feature type="repeat" description="Cys-rich GLG1" evidence="8">
    <location>
        <begin position="73"/>
        <end position="133"/>
    </location>
</feature>
<feature type="transmembrane region" description="Helical" evidence="9">
    <location>
        <begin position="1020"/>
        <end position="1043"/>
    </location>
</feature>
<evidence type="ECO:0000313" key="12">
    <source>
        <dbReference type="Proteomes" id="UP000728185"/>
    </source>
</evidence>
<dbReference type="OrthoDB" id="2015434at2759"/>
<evidence type="ECO:0000256" key="3">
    <source>
        <dbReference type="ARBA" id="ARBA00022729"/>
    </source>
</evidence>
<feature type="signal peptide" evidence="10">
    <location>
        <begin position="1"/>
        <end position="20"/>
    </location>
</feature>
<dbReference type="PROSITE" id="PS51289">
    <property type="entry name" value="GLG1_C_RICH"/>
    <property type="match status" value="6"/>
</dbReference>
<comment type="subcellular location">
    <subcellularLocation>
        <location evidence="1">Membrane</location>
        <topology evidence="1">Single-pass type I membrane protein</topology>
    </subcellularLocation>
</comment>
<protein>
    <submittedName>
        <fullName evidence="11">Golgi apparatus protein 1</fullName>
    </submittedName>
</protein>
<dbReference type="InterPro" id="IPR017873">
    <property type="entry name" value="Cys-rich_GLG1_repeat_euk"/>
</dbReference>
<evidence type="ECO:0000256" key="10">
    <source>
        <dbReference type="SAM" id="SignalP"/>
    </source>
</evidence>
<evidence type="ECO:0000256" key="9">
    <source>
        <dbReference type="SAM" id="Phobius"/>
    </source>
</evidence>
<evidence type="ECO:0000256" key="6">
    <source>
        <dbReference type="ARBA" id="ARBA00023136"/>
    </source>
</evidence>
<dbReference type="EMBL" id="LUCM01008961">
    <property type="protein sequence ID" value="KAA0187671.1"/>
    <property type="molecule type" value="Genomic_DNA"/>
</dbReference>
<evidence type="ECO:0000256" key="5">
    <source>
        <dbReference type="ARBA" id="ARBA00022989"/>
    </source>
</evidence>
<evidence type="ECO:0000256" key="7">
    <source>
        <dbReference type="ARBA" id="ARBA00023180"/>
    </source>
</evidence>
<gene>
    <name evidence="11" type="ORF">FBUS_07335</name>
</gene>
<dbReference type="InterPro" id="IPR039728">
    <property type="entry name" value="GLG1"/>
</dbReference>
<evidence type="ECO:0000313" key="11">
    <source>
        <dbReference type="EMBL" id="KAA0187671.1"/>
    </source>
</evidence>
<keyword evidence="3 10" id="KW-0732">Signal</keyword>
<comment type="caution">
    <text evidence="11">The sequence shown here is derived from an EMBL/GenBank/DDBJ whole genome shotgun (WGS) entry which is preliminary data.</text>
</comment>
<feature type="repeat" description="Cys-rich GLG1" evidence="8">
    <location>
        <begin position="208"/>
        <end position="268"/>
    </location>
</feature>
<feature type="repeat" description="Cys-rich GLG1" evidence="8">
    <location>
        <begin position="556"/>
        <end position="617"/>
    </location>
</feature>
<dbReference type="InterPro" id="IPR001893">
    <property type="entry name" value="Cys-rich_GLG1_repeat"/>
</dbReference>
<feature type="repeat" description="Cys-rich GLG1" evidence="8">
    <location>
        <begin position="913"/>
        <end position="973"/>
    </location>
</feature>
<feature type="chain" id="PRO_5034943523" evidence="10">
    <location>
        <begin position="21"/>
        <end position="1053"/>
    </location>
</feature>
<dbReference type="Pfam" id="PF00839">
    <property type="entry name" value="Cys_rich_FGFR"/>
    <property type="match status" value="12"/>
</dbReference>